<accession>A0A9J7FNT0</accession>
<dbReference type="AlphaFoldDB" id="A0A9J7FNT0"/>
<dbReference type="RefSeq" id="XP_027264939.2">
    <property type="nucleotide sequence ID" value="XM_027409138.2"/>
</dbReference>
<dbReference type="GeneID" id="113834963"/>
<gene>
    <name evidence="3" type="primary">LOC113834963</name>
</gene>
<feature type="compositionally biased region" description="Basic and acidic residues" evidence="1">
    <location>
        <begin position="192"/>
        <end position="205"/>
    </location>
</feature>
<keyword evidence="2" id="KW-1185">Reference proteome</keyword>
<evidence type="ECO:0000313" key="2">
    <source>
        <dbReference type="Proteomes" id="UP001108280"/>
    </source>
</evidence>
<reference evidence="3" key="3">
    <citation type="submission" date="2025-08" db="UniProtKB">
        <authorList>
            <consortium name="RefSeq"/>
        </authorList>
    </citation>
    <scope>IDENTIFICATION</scope>
    <source>
        <strain evidence="3">17A/GY</strain>
        <tissue evidence="3">Liver</tissue>
    </source>
</reference>
<name>A0A9J7FNT0_CRIGR</name>
<reference evidence="2" key="2">
    <citation type="journal article" date="2020" name="Biotechnol. Bioeng.">
        <title>Chromosome-scale scaffolds for the Chinese hamster reference genome assembly to facilitate the study of the CHO epigenome.</title>
        <authorList>
            <person name="Hilliard W."/>
            <person name="MacDonald M."/>
            <person name="Lee K.H."/>
        </authorList>
    </citation>
    <scope>NUCLEOTIDE SEQUENCE [LARGE SCALE GENOMIC DNA]</scope>
    <source>
        <strain evidence="2">17A/GY</strain>
    </source>
</reference>
<feature type="compositionally biased region" description="Pro residues" evidence="1">
    <location>
        <begin position="29"/>
        <end position="55"/>
    </location>
</feature>
<protein>
    <submittedName>
        <fullName evidence="3">Translation initiation factor IF-2-like</fullName>
    </submittedName>
</protein>
<proteinExistence type="predicted"/>
<organism evidence="2 3">
    <name type="scientific">Cricetulus griseus</name>
    <name type="common">Chinese hamster</name>
    <name type="synonym">Cricetulus barabensis griseus</name>
    <dbReference type="NCBI Taxonomy" id="10029"/>
    <lineage>
        <taxon>Eukaryota</taxon>
        <taxon>Metazoa</taxon>
        <taxon>Chordata</taxon>
        <taxon>Craniata</taxon>
        <taxon>Vertebrata</taxon>
        <taxon>Euteleostomi</taxon>
        <taxon>Mammalia</taxon>
        <taxon>Eutheria</taxon>
        <taxon>Euarchontoglires</taxon>
        <taxon>Glires</taxon>
        <taxon>Rodentia</taxon>
        <taxon>Myomorpha</taxon>
        <taxon>Muroidea</taxon>
        <taxon>Cricetidae</taxon>
        <taxon>Cricetinae</taxon>
        <taxon>Cricetulus</taxon>
    </lineage>
</organism>
<feature type="region of interest" description="Disordered" evidence="1">
    <location>
        <begin position="180"/>
        <end position="293"/>
    </location>
</feature>
<feature type="region of interest" description="Disordered" evidence="1">
    <location>
        <begin position="19"/>
        <end position="98"/>
    </location>
</feature>
<feature type="compositionally biased region" description="Basic and acidic residues" evidence="1">
    <location>
        <begin position="77"/>
        <end position="86"/>
    </location>
</feature>
<dbReference type="OrthoDB" id="10438954at2759"/>
<dbReference type="Proteomes" id="UP001108280">
    <property type="component" value="Chromosome 3"/>
</dbReference>
<evidence type="ECO:0000313" key="3">
    <source>
        <dbReference type="RefSeq" id="XP_027264939.2"/>
    </source>
</evidence>
<reference evidence="2" key="1">
    <citation type="journal article" date="2018" name="Biotechnol. Bioeng.">
        <title>A reference genome of the Chinese hamster based on a hybrid assembly strategy.</title>
        <authorList>
            <person name="Rupp O."/>
            <person name="MacDonald M.L."/>
            <person name="Li S."/>
            <person name="Dhiman H."/>
            <person name="Polson S."/>
            <person name="Griep S."/>
            <person name="Heffner K."/>
            <person name="Hernandez I."/>
            <person name="Brinkrolf K."/>
            <person name="Jadhav V."/>
            <person name="Samoudi M."/>
            <person name="Hao H."/>
            <person name="Kingham B."/>
            <person name="Goesmann A."/>
            <person name="Betenbaugh M.J."/>
            <person name="Lewis N.E."/>
            <person name="Borth N."/>
            <person name="Lee K.H."/>
        </authorList>
    </citation>
    <scope>NUCLEOTIDE SEQUENCE [LARGE SCALE GENOMIC DNA]</scope>
    <source>
        <strain evidence="2">17A/GY</strain>
    </source>
</reference>
<sequence>MSSDAGPVSFALLLPEWRSEARARRPSQRPQPLPTSPPTPPPSPAHRLPIPPPSRPRALSPALRPGGGCAGGPRPEPAPHRAHPPEDAGCNLDLGREGPRSQAPPGYLLFFICFLLPERRRKAQRKGKGRTEAARAAAPVPSGCAGARREARYFSLQIGSLQGLAATRKCILALRAIEGAGQGRHSPAQPHATREARGSRGRCGDSTRPSLPPPPLPRGARHVGRRELQRAWPRSPGWPRLGRAPPRPRSRPALYSAPRLQLPPGPCAGHRCRPRPARSGAGRPQGALAFPDPRSGRPCRLRVRAETVLCAGTCRGVFAMRSQVFLHIFLKKMSFYCLYVAGAILKALPWVGSPA</sequence>
<dbReference type="KEGG" id="cge:113834963"/>
<evidence type="ECO:0000256" key="1">
    <source>
        <dbReference type="SAM" id="MobiDB-lite"/>
    </source>
</evidence>
<feature type="compositionally biased region" description="Low complexity" evidence="1">
    <location>
        <begin position="277"/>
        <end position="287"/>
    </location>
</feature>